<reference evidence="1" key="2">
    <citation type="submission" date="2021-09" db="EMBL/GenBank/DDBJ databases">
        <authorList>
            <person name="Gilroy R."/>
        </authorList>
    </citation>
    <scope>NUCLEOTIDE SEQUENCE</scope>
    <source>
        <strain evidence="1">9794</strain>
    </source>
</reference>
<reference evidence="1" key="1">
    <citation type="journal article" date="2021" name="PeerJ">
        <title>Extensive microbial diversity within the chicken gut microbiome revealed by metagenomics and culture.</title>
        <authorList>
            <person name="Gilroy R."/>
            <person name="Ravi A."/>
            <person name="Getino M."/>
            <person name="Pursley I."/>
            <person name="Horton D.L."/>
            <person name="Alikhan N.F."/>
            <person name="Baker D."/>
            <person name="Gharbi K."/>
            <person name="Hall N."/>
            <person name="Watson M."/>
            <person name="Adriaenssens E.M."/>
            <person name="Foster-Nyarko E."/>
            <person name="Jarju S."/>
            <person name="Secka A."/>
            <person name="Antonio M."/>
            <person name="Oren A."/>
            <person name="Chaudhuri R.R."/>
            <person name="La Ragione R."/>
            <person name="Hildebrand F."/>
            <person name="Pallen M.J."/>
        </authorList>
    </citation>
    <scope>NUCLEOTIDE SEQUENCE</scope>
    <source>
        <strain evidence="1">9794</strain>
    </source>
</reference>
<accession>A0A921L532</accession>
<dbReference type="Proteomes" id="UP000722357">
    <property type="component" value="Unassembled WGS sequence"/>
</dbReference>
<dbReference type="AlphaFoldDB" id="A0A921L532"/>
<evidence type="ECO:0000313" key="1">
    <source>
        <dbReference type="EMBL" id="HJF80380.1"/>
    </source>
</evidence>
<comment type="caution">
    <text evidence="1">The sequence shown here is derived from an EMBL/GenBank/DDBJ whole genome shotgun (WGS) entry which is preliminary data.</text>
</comment>
<gene>
    <name evidence="1" type="ORF">K8V40_01840</name>
</gene>
<protein>
    <submittedName>
        <fullName evidence="1">Uncharacterized protein</fullName>
    </submittedName>
</protein>
<evidence type="ECO:0000313" key="2">
    <source>
        <dbReference type="Proteomes" id="UP000722357"/>
    </source>
</evidence>
<dbReference type="EMBL" id="DYWE01000020">
    <property type="protein sequence ID" value="HJF80380.1"/>
    <property type="molecule type" value="Genomic_DNA"/>
</dbReference>
<organism evidence="1 2">
    <name type="scientific">Phocaeicola plebeius</name>
    <dbReference type="NCBI Taxonomy" id="310297"/>
    <lineage>
        <taxon>Bacteria</taxon>
        <taxon>Pseudomonadati</taxon>
        <taxon>Bacteroidota</taxon>
        <taxon>Bacteroidia</taxon>
        <taxon>Bacteroidales</taxon>
        <taxon>Bacteroidaceae</taxon>
        <taxon>Phocaeicola</taxon>
    </lineage>
</organism>
<sequence length="68" mass="7718">MVNEEVLKIVLNDKTFGRDQAADIVGGLSRLIDLIGKGLIRAEKRTNKQNGKWFCNAYDVIKHAQLKY</sequence>
<proteinExistence type="predicted"/>
<name>A0A921L532_9BACT</name>